<evidence type="ECO:0000313" key="3">
    <source>
        <dbReference type="EMBL" id="KAJ1646819.1"/>
    </source>
</evidence>
<evidence type="ECO:0008006" key="5">
    <source>
        <dbReference type="Google" id="ProtNLM"/>
    </source>
</evidence>
<feature type="transmembrane region" description="Helical" evidence="2">
    <location>
        <begin position="94"/>
        <end position="114"/>
    </location>
</feature>
<dbReference type="InterPro" id="IPR022127">
    <property type="entry name" value="STIMATE/YPL162C"/>
</dbReference>
<feature type="transmembrane region" description="Helical" evidence="2">
    <location>
        <begin position="20"/>
        <end position="39"/>
    </location>
</feature>
<dbReference type="AlphaFoldDB" id="A0A9W7XNG9"/>
<dbReference type="PANTHER" id="PTHR31735:SF1">
    <property type="entry name" value="VACUOLAR MEMBRANE PROTEIN YPL162C"/>
    <property type="match status" value="1"/>
</dbReference>
<gene>
    <name evidence="3" type="ORF">LPJ64_001759</name>
</gene>
<sequence>MSLGLLPVNDELLSCRLVGPFSIAVQALVGTLGFSTLIIKRHFETPRRPWLVWSFDVSKQVIGGTMMHMSNLLVSALSGKANAEGENPTNPCSWYVLNLTIDCTLGILFIAGYLRLYGKLANRLGITGLESGHYGNPPSWRQWIKQAALFCLSMISMKLTVILLITTLPFLVVIGDGILKPVQMLQSPRFQIIFVMAIWPLVLNIFESWVIDHVIKRKHGMSSMSASGHIPLPSDNNDHCQDHHIANGGSRLSTSFEMTTESTIGSRTLAGSSIFPGAQGTKRNSSIDISEFELEIVSDGEDSHLKTKKSYLDTPFMTGPLLAPISADRDRQRPSGSPNSDSISAEISTDEEAIHKHQKPHDD</sequence>
<name>A0A9W7XNG9_9FUNG</name>
<evidence type="ECO:0000256" key="2">
    <source>
        <dbReference type="SAM" id="Phobius"/>
    </source>
</evidence>
<feature type="compositionally biased region" description="Basic and acidic residues" evidence="1">
    <location>
        <begin position="352"/>
        <end position="363"/>
    </location>
</feature>
<keyword evidence="2" id="KW-1133">Transmembrane helix</keyword>
<comment type="caution">
    <text evidence="3">The sequence shown here is derived from an EMBL/GenBank/DDBJ whole genome shotgun (WGS) entry which is preliminary data.</text>
</comment>
<reference evidence="3" key="1">
    <citation type="submission" date="2022-07" db="EMBL/GenBank/DDBJ databases">
        <title>Phylogenomic reconstructions and comparative analyses of Kickxellomycotina fungi.</title>
        <authorList>
            <person name="Reynolds N.K."/>
            <person name="Stajich J.E."/>
            <person name="Barry K."/>
            <person name="Grigoriev I.V."/>
            <person name="Crous P."/>
            <person name="Smith M.E."/>
        </authorList>
    </citation>
    <scope>NUCLEOTIDE SEQUENCE</scope>
    <source>
        <strain evidence="3">NBRC 105413</strain>
    </source>
</reference>
<feature type="transmembrane region" description="Helical" evidence="2">
    <location>
        <begin position="147"/>
        <end position="172"/>
    </location>
</feature>
<feature type="compositionally biased region" description="Polar residues" evidence="1">
    <location>
        <begin position="334"/>
        <end position="347"/>
    </location>
</feature>
<evidence type="ECO:0000256" key="1">
    <source>
        <dbReference type="SAM" id="MobiDB-lite"/>
    </source>
</evidence>
<accession>A0A9W7XNG9</accession>
<proteinExistence type="predicted"/>
<organism evidence="3 4">
    <name type="scientific">Coemansia asiatica</name>
    <dbReference type="NCBI Taxonomy" id="1052880"/>
    <lineage>
        <taxon>Eukaryota</taxon>
        <taxon>Fungi</taxon>
        <taxon>Fungi incertae sedis</taxon>
        <taxon>Zoopagomycota</taxon>
        <taxon>Kickxellomycotina</taxon>
        <taxon>Kickxellomycetes</taxon>
        <taxon>Kickxellales</taxon>
        <taxon>Kickxellaceae</taxon>
        <taxon>Coemansia</taxon>
    </lineage>
</organism>
<keyword evidence="2" id="KW-0472">Membrane</keyword>
<evidence type="ECO:0000313" key="4">
    <source>
        <dbReference type="Proteomes" id="UP001145021"/>
    </source>
</evidence>
<dbReference type="Proteomes" id="UP001145021">
    <property type="component" value="Unassembled WGS sequence"/>
</dbReference>
<keyword evidence="4" id="KW-1185">Reference proteome</keyword>
<dbReference type="GO" id="GO:0016020">
    <property type="term" value="C:membrane"/>
    <property type="evidence" value="ECO:0007669"/>
    <property type="project" value="TreeGrafter"/>
</dbReference>
<keyword evidence="2" id="KW-0812">Transmembrane</keyword>
<feature type="region of interest" description="Disordered" evidence="1">
    <location>
        <begin position="316"/>
        <end position="363"/>
    </location>
</feature>
<feature type="transmembrane region" description="Helical" evidence="2">
    <location>
        <begin position="192"/>
        <end position="211"/>
    </location>
</feature>
<dbReference type="Pfam" id="PF12400">
    <property type="entry name" value="STIMATE"/>
    <property type="match status" value="1"/>
</dbReference>
<dbReference type="EMBL" id="JANBOH010000048">
    <property type="protein sequence ID" value="KAJ1646819.1"/>
    <property type="molecule type" value="Genomic_DNA"/>
</dbReference>
<protein>
    <recommendedName>
        <fullName evidence="5">Vacuolar membrane protein</fullName>
    </recommendedName>
</protein>
<dbReference type="PANTHER" id="PTHR31735">
    <property type="entry name" value="VACUOLAR MEMBRANE PROTEIN YPL162C"/>
    <property type="match status" value="1"/>
</dbReference>